<dbReference type="EMBL" id="JACAQE010000001">
    <property type="protein sequence ID" value="NWC12294.1"/>
    <property type="molecule type" value="Genomic_DNA"/>
</dbReference>
<dbReference type="RefSeq" id="WP_146049236.1">
    <property type="nucleotide sequence ID" value="NZ_JACAOK010000010.1"/>
</dbReference>
<dbReference type="AlphaFoldDB" id="A0A7Y7XU07"/>
<name>A0A7Y7XU07_9PSED</name>
<gene>
    <name evidence="1" type="ORF">HX845_01420</name>
</gene>
<proteinExistence type="predicted"/>
<evidence type="ECO:0000313" key="1">
    <source>
        <dbReference type="EMBL" id="NWC12294.1"/>
    </source>
</evidence>
<reference evidence="1 2" key="1">
    <citation type="submission" date="2020-04" db="EMBL/GenBank/DDBJ databases">
        <title>Molecular characterization of pseudomonads from Agaricus bisporus reveal novel blotch 2 pathogens in Western Europe.</title>
        <authorList>
            <person name="Taparia T."/>
            <person name="Krijger M."/>
            <person name="Haynes E."/>
            <person name="Elpinstone J.G."/>
            <person name="Noble R."/>
            <person name="Van Der Wolf J."/>
        </authorList>
    </citation>
    <scope>NUCLEOTIDE SEQUENCE [LARGE SCALE GENOMIC DNA]</scope>
    <source>
        <strain evidence="1 2">IPO3738</strain>
    </source>
</reference>
<dbReference type="Proteomes" id="UP000517547">
    <property type="component" value="Unassembled WGS sequence"/>
</dbReference>
<dbReference type="GeneID" id="57662789"/>
<accession>A0A7Y7XU07</accession>
<evidence type="ECO:0000313" key="2">
    <source>
        <dbReference type="Proteomes" id="UP000517547"/>
    </source>
</evidence>
<sequence>MTLHARTSALRVLNRSLCAVQLRFYQENCLIWDSWLGAGAGLSIPDPEGSGIDIRAYFTDENTCVTHMAPAHPPAKPGRLVAKMQARGDTYQFRLDDEAPGTAEGIELYNQCAGSVRFEVRFLRSPFARTFELPSSRSTLLAAAGMEVVALVNGVTTARVPIKQWYSDLLIDTRTHQGNTSPIINLIVRRHHR</sequence>
<protein>
    <submittedName>
        <fullName evidence="1">Uncharacterized protein</fullName>
    </submittedName>
</protein>
<comment type="caution">
    <text evidence="1">The sequence shown here is derived from an EMBL/GenBank/DDBJ whole genome shotgun (WGS) entry which is preliminary data.</text>
</comment>
<organism evidence="1 2">
    <name type="scientific">Pseudomonas gingeri</name>
    <dbReference type="NCBI Taxonomy" id="117681"/>
    <lineage>
        <taxon>Bacteria</taxon>
        <taxon>Pseudomonadati</taxon>
        <taxon>Pseudomonadota</taxon>
        <taxon>Gammaproteobacteria</taxon>
        <taxon>Pseudomonadales</taxon>
        <taxon>Pseudomonadaceae</taxon>
        <taxon>Pseudomonas</taxon>
    </lineage>
</organism>